<dbReference type="InterPro" id="IPR001750">
    <property type="entry name" value="ND/Mrp_TM"/>
</dbReference>
<gene>
    <name evidence="10" type="ORF">CH364_12615</name>
</gene>
<feature type="transmembrane region" description="Helical" evidence="8">
    <location>
        <begin position="449"/>
        <end position="470"/>
    </location>
</feature>
<proteinExistence type="inferred from homology"/>
<feature type="transmembrane region" description="Helical" evidence="8">
    <location>
        <begin position="211"/>
        <end position="229"/>
    </location>
</feature>
<protein>
    <submittedName>
        <fullName evidence="10">Formate hydrogenase</fullName>
    </submittedName>
</protein>
<evidence type="ECO:0000256" key="3">
    <source>
        <dbReference type="ARBA" id="ARBA00022475"/>
    </source>
</evidence>
<keyword evidence="4 7" id="KW-0812">Transmembrane</keyword>
<feature type="transmembrane region" description="Helical" evidence="8">
    <location>
        <begin position="122"/>
        <end position="140"/>
    </location>
</feature>
<organism evidence="10 11">
    <name type="scientific">Leptospira harrisiae</name>
    <dbReference type="NCBI Taxonomy" id="2023189"/>
    <lineage>
        <taxon>Bacteria</taxon>
        <taxon>Pseudomonadati</taxon>
        <taxon>Spirochaetota</taxon>
        <taxon>Spirochaetia</taxon>
        <taxon>Leptospirales</taxon>
        <taxon>Leptospiraceae</taxon>
        <taxon>Leptospira</taxon>
    </lineage>
</organism>
<dbReference type="RefSeq" id="WP_100744556.1">
    <property type="nucleotide sequence ID" value="NZ_NPDW01000002.1"/>
</dbReference>
<evidence type="ECO:0000256" key="2">
    <source>
        <dbReference type="ARBA" id="ARBA00005346"/>
    </source>
</evidence>
<feature type="transmembrane region" description="Helical" evidence="8">
    <location>
        <begin position="409"/>
        <end position="429"/>
    </location>
</feature>
<evidence type="ECO:0000256" key="6">
    <source>
        <dbReference type="ARBA" id="ARBA00023136"/>
    </source>
</evidence>
<feature type="transmembrane region" description="Helical" evidence="8">
    <location>
        <begin position="9"/>
        <end position="28"/>
    </location>
</feature>
<evidence type="ECO:0000256" key="1">
    <source>
        <dbReference type="ARBA" id="ARBA00004651"/>
    </source>
</evidence>
<dbReference type="Pfam" id="PF00361">
    <property type="entry name" value="Proton_antipo_M"/>
    <property type="match status" value="1"/>
</dbReference>
<evidence type="ECO:0000256" key="4">
    <source>
        <dbReference type="ARBA" id="ARBA00022692"/>
    </source>
</evidence>
<feature type="transmembrane region" description="Helical" evidence="8">
    <location>
        <begin position="558"/>
        <end position="576"/>
    </location>
</feature>
<evidence type="ECO:0000313" key="10">
    <source>
        <dbReference type="EMBL" id="PJZ84171.1"/>
    </source>
</evidence>
<evidence type="ECO:0000256" key="8">
    <source>
        <dbReference type="SAM" id="Phobius"/>
    </source>
</evidence>
<keyword evidence="11" id="KW-1185">Reference proteome</keyword>
<dbReference type="PANTHER" id="PTHR42703:SF1">
    <property type="entry name" value="NA(+)_H(+) ANTIPORTER SUBUNIT D1"/>
    <property type="match status" value="1"/>
</dbReference>
<feature type="domain" description="NADH:quinone oxidoreductase/Mrp antiporter transmembrane" evidence="9">
    <location>
        <begin position="144"/>
        <end position="348"/>
    </location>
</feature>
<sequence length="581" mass="64554">MLEDERISIFRSVLVGISALSPLAIFLFSDYDVLSVDFPILVGLVIQAYIGFSSFMLVQSYEPKEKNKVTIGYVIFWSALGVCYLSGKSLVLPIALEVTSFSTILIYSGTEFGKKQIESLGSLLLASGIAALFLAAWVMLPDGDNVGTILLLIGLLIKSGFSGFHLWIPKVNEGGPSHALGSFAGVLEVFPLLLFYRYVLPNQLDPIIYQILFPLAALGIFFGGITSFFHKDPKISLAYSSVESINFLWLCLIIAGMFQFSVDSELMNLSNSFRILFFLGLFHHSFSKTFQLFSIGMVARLKNSSSSDELKGIGRLLGISPLLVGAGTFSYAVLPGTLGFVSEATYFYLNARILDMPIGRSIFLLPSMIFIFFGIVLGGFTHIKLFLSLFLSTPGKDINIQPFGPQKRIWVKISLFSLSLVIFIFPLVIPYFVKLPMLSPFVDPLLADWFWTLSIVSYVTIGAVFVFRLYDRYQLKKYGEPKKKNWDCGGGYSGHELSIPTSVFSEPLRNSLGRYFLNKAGESKVDSFLIKGISYLFRFGTRFVSATNHPKEEDVSKYLAISSMFLIFIFSLLILGDFGGI</sequence>
<dbReference type="EMBL" id="NPDX01000003">
    <property type="protein sequence ID" value="PJZ84171.1"/>
    <property type="molecule type" value="Genomic_DNA"/>
</dbReference>
<keyword evidence="3" id="KW-1003">Cell membrane</keyword>
<reference evidence="10 11" key="1">
    <citation type="submission" date="2017-07" db="EMBL/GenBank/DDBJ databases">
        <title>Leptospira spp. isolated from tropical soils.</title>
        <authorList>
            <person name="Thibeaux R."/>
            <person name="Iraola G."/>
            <person name="Ferres I."/>
            <person name="Bierque E."/>
            <person name="Girault D."/>
            <person name="Soupe-Gilbert M.-E."/>
            <person name="Picardeau M."/>
            <person name="Goarant C."/>
        </authorList>
    </citation>
    <scope>NUCLEOTIDE SEQUENCE [LARGE SCALE GENOMIC DNA]</scope>
    <source>
        <strain evidence="10 11">FH2-B-A1</strain>
    </source>
</reference>
<evidence type="ECO:0000256" key="5">
    <source>
        <dbReference type="ARBA" id="ARBA00022989"/>
    </source>
</evidence>
<keyword evidence="5 8" id="KW-1133">Transmembrane helix</keyword>
<feature type="transmembrane region" description="Helical" evidence="8">
    <location>
        <begin position="362"/>
        <end position="389"/>
    </location>
</feature>
<feature type="transmembrane region" description="Helical" evidence="8">
    <location>
        <begin position="316"/>
        <end position="342"/>
    </location>
</feature>
<evidence type="ECO:0000313" key="11">
    <source>
        <dbReference type="Proteomes" id="UP000232145"/>
    </source>
</evidence>
<dbReference type="AlphaFoldDB" id="A0A2N0AIV1"/>
<dbReference type="Proteomes" id="UP000232145">
    <property type="component" value="Unassembled WGS sequence"/>
</dbReference>
<feature type="transmembrane region" description="Helical" evidence="8">
    <location>
        <begin position="241"/>
        <end position="261"/>
    </location>
</feature>
<dbReference type="PANTHER" id="PTHR42703">
    <property type="entry name" value="NADH DEHYDROGENASE"/>
    <property type="match status" value="1"/>
</dbReference>
<evidence type="ECO:0000259" key="9">
    <source>
        <dbReference type="Pfam" id="PF00361"/>
    </source>
</evidence>
<dbReference type="GO" id="GO:0005886">
    <property type="term" value="C:plasma membrane"/>
    <property type="evidence" value="ECO:0007669"/>
    <property type="project" value="UniProtKB-SubCell"/>
</dbReference>
<dbReference type="InterPro" id="IPR050586">
    <property type="entry name" value="CPA3_Na-H_Antiporter_D"/>
</dbReference>
<name>A0A2N0AIV1_9LEPT</name>
<feature type="transmembrane region" description="Helical" evidence="8">
    <location>
        <begin position="70"/>
        <end position="87"/>
    </location>
</feature>
<dbReference type="OrthoDB" id="344451at2"/>
<keyword evidence="6 8" id="KW-0472">Membrane</keyword>
<evidence type="ECO:0000256" key="7">
    <source>
        <dbReference type="RuleBase" id="RU000320"/>
    </source>
</evidence>
<feature type="transmembrane region" description="Helical" evidence="8">
    <location>
        <begin position="180"/>
        <end position="199"/>
    </location>
</feature>
<comment type="caution">
    <text evidence="10">The sequence shown here is derived from an EMBL/GenBank/DDBJ whole genome shotgun (WGS) entry which is preliminary data.</text>
</comment>
<feature type="transmembrane region" description="Helical" evidence="8">
    <location>
        <begin position="93"/>
        <end position="110"/>
    </location>
</feature>
<feature type="transmembrane region" description="Helical" evidence="8">
    <location>
        <begin position="273"/>
        <end position="295"/>
    </location>
</feature>
<feature type="transmembrane region" description="Helical" evidence="8">
    <location>
        <begin position="40"/>
        <end position="58"/>
    </location>
</feature>
<feature type="transmembrane region" description="Helical" evidence="8">
    <location>
        <begin position="146"/>
        <end position="168"/>
    </location>
</feature>
<accession>A0A2N0AIV1</accession>
<comment type="similarity">
    <text evidence="2">Belongs to the CPA3 antiporters (TC 2.A.63) subunit D family.</text>
</comment>
<comment type="subcellular location">
    <subcellularLocation>
        <location evidence="1">Cell membrane</location>
        <topology evidence="1">Multi-pass membrane protein</topology>
    </subcellularLocation>
    <subcellularLocation>
        <location evidence="7">Membrane</location>
        <topology evidence="7">Multi-pass membrane protein</topology>
    </subcellularLocation>
</comment>